<dbReference type="AlphaFoldDB" id="A0A518EXW8"/>
<dbReference type="EMBL" id="CP036434">
    <property type="protein sequence ID" value="QDV08934.1"/>
    <property type="molecule type" value="Genomic_DNA"/>
</dbReference>
<evidence type="ECO:0000313" key="2">
    <source>
        <dbReference type="EMBL" id="QDV08934.1"/>
    </source>
</evidence>
<organism evidence="2 3">
    <name type="scientific">Saltatorellus ferox</name>
    <dbReference type="NCBI Taxonomy" id="2528018"/>
    <lineage>
        <taxon>Bacteria</taxon>
        <taxon>Pseudomonadati</taxon>
        <taxon>Planctomycetota</taxon>
        <taxon>Planctomycetia</taxon>
        <taxon>Planctomycetia incertae sedis</taxon>
        <taxon>Saltatorellus</taxon>
    </lineage>
</organism>
<dbReference type="SUPFAM" id="SSF81301">
    <property type="entry name" value="Nucleotidyltransferase"/>
    <property type="match status" value="1"/>
</dbReference>
<name>A0A518EXW8_9BACT</name>
<evidence type="ECO:0000256" key="1">
    <source>
        <dbReference type="ARBA" id="ARBA00010574"/>
    </source>
</evidence>
<dbReference type="InterPro" id="IPR043519">
    <property type="entry name" value="NT_sf"/>
</dbReference>
<dbReference type="GO" id="GO:0090071">
    <property type="term" value="P:negative regulation of ribosome biogenesis"/>
    <property type="evidence" value="ECO:0007669"/>
    <property type="project" value="TreeGrafter"/>
</dbReference>
<comment type="similarity">
    <text evidence="1">Belongs to the Iojap/RsfS family.</text>
</comment>
<dbReference type="Proteomes" id="UP000320390">
    <property type="component" value="Chromosome"/>
</dbReference>
<evidence type="ECO:0000313" key="3">
    <source>
        <dbReference type="Proteomes" id="UP000320390"/>
    </source>
</evidence>
<reference evidence="2 3" key="1">
    <citation type="submission" date="2019-02" db="EMBL/GenBank/DDBJ databases">
        <title>Deep-cultivation of Planctomycetes and their phenomic and genomic characterization uncovers novel biology.</title>
        <authorList>
            <person name="Wiegand S."/>
            <person name="Jogler M."/>
            <person name="Boedeker C."/>
            <person name="Pinto D."/>
            <person name="Vollmers J."/>
            <person name="Rivas-Marin E."/>
            <person name="Kohn T."/>
            <person name="Peeters S.H."/>
            <person name="Heuer A."/>
            <person name="Rast P."/>
            <person name="Oberbeckmann S."/>
            <person name="Bunk B."/>
            <person name="Jeske O."/>
            <person name="Meyerdierks A."/>
            <person name="Storesund J.E."/>
            <person name="Kallscheuer N."/>
            <person name="Luecker S."/>
            <person name="Lage O.M."/>
            <person name="Pohl T."/>
            <person name="Merkel B.J."/>
            <person name="Hornburger P."/>
            <person name="Mueller R.-W."/>
            <person name="Bruemmer F."/>
            <person name="Labrenz M."/>
            <person name="Spormann A.M."/>
            <person name="Op den Camp H."/>
            <person name="Overmann J."/>
            <person name="Amann R."/>
            <person name="Jetten M.S.M."/>
            <person name="Mascher T."/>
            <person name="Medema M.H."/>
            <person name="Devos D.P."/>
            <person name="Kaster A.-K."/>
            <person name="Ovreas L."/>
            <person name="Rohde M."/>
            <person name="Galperin M.Y."/>
            <person name="Jogler C."/>
        </authorList>
    </citation>
    <scope>NUCLEOTIDE SEQUENCE [LARGE SCALE GENOMIC DNA]</scope>
    <source>
        <strain evidence="2 3">Poly30</strain>
    </source>
</reference>
<dbReference type="PANTHER" id="PTHR21043">
    <property type="entry name" value="IOJAP SUPERFAMILY ORTHOLOG"/>
    <property type="match status" value="1"/>
</dbReference>
<dbReference type="NCBIfam" id="TIGR00090">
    <property type="entry name" value="rsfS_iojap_ybeB"/>
    <property type="match status" value="1"/>
</dbReference>
<keyword evidence="3" id="KW-1185">Reference proteome</keyword>
<accession>A0A518EXW8</accession>
<dbReference type="Pfam" id="PF02410">
    <property type="entry name" value="RsfS"/>
    <property type="match status" value="1"/>
</dbReference>
<gene>
    <name evidence="2" type="primary">rsfS</name>
    <name evidence="2" type="ORF">Poly30_44890</name>
</gene>
<dbReference type="InterPro" id="IPR004394">
    <property type="entry name" value="Iojap/RsfS/C7orf30"/>
</dbReference>
<dbReference type="Gene3D" id="3.30.460.10">
    <property type="entry name" value="Beta Polymerase, domain 2"/>
    <property type="match status" value="1"/>
</dbReference>
<dbReference type="GO" id="GO:0043023">
    <property type="term" value="F:ribosomal large subunit binding"/>
    <property type="evidence" value="ECO:0007669"/>
    <property type="project" value="TreeGrafter"/>
</dbReference>
<dbReference type="GO" id="GO:0017148">
    <property type="term" value="P:negative regulation of translation"/>
    <property type="evidence" value="ECO:0007669"/>
    <property type="project" value="TreeGrafter"/>
</dbReference>
<sequence length="103" mass="11710">MYDVADAIKVADYFVVVTGTSRPHVRAMYEDVHHRLKRLGEIHSRAEGADLGWWVLLDYSDVVVHIQQDEARDYYGLDDLYGDCPKLDWQAVEVKDTGALADA</sequence>
<dbReference type="PANTHER" id="PTHR21043:SF0">
    <property type="entry name" value="MITOCHONDRIAL ASSEMBLY OF RIBOSOMAL LARGE SUBUNIT PROTEIN 1"/>
    <property type="match status" value="1"/>
</dbReference>
<proteinExistence type="inferred from homology"/>
<protein>
    <submittedName>
        <fullName evidence="2">Ribosomal silencing factor RsfS</fullName>
    </submittedName>
</protein>